<evidence type="ECO:0000256" key="10">
    <source>
        <dbReference type="ARBA" id="ARBA00022991"/>
    </source>
</evidence>
<dbReference type="InterPro" id="IPR028209">
    <property type="entry name" value="LAMTOR1/MEH1"/>
</dbReference>
<gene>
    <name evidence="21" type="ORF">Dda_3844</name>
</gene>
<dbReference type="InterPro" id="IPR011006">
    <property type="entry name" value="CheY-like_superfamily"/>
</dbReference>
<keyword evidence="3 16" id="KW-0597">Phosphoprotein</keyword>
<evidence type="ECO:0000259" key="19">
    <source>
        <dbReference type="PROSITE" id="PS50109"/>
    </source>
</evidence>
<dbReference type="InterPro" id="IPR005467">
    <property type="entry name" value="His_kinase_dom"/>
</dbReference>
<feature type="region of interest" description="Disordered" evidence="17">
    <location>
        <begin position="300"/>
        <end position="330"/>
    </location>
</feature>
<keyword evidence="12" id="KW-0472">Membrane</keyword>
<dbReference type="Proteomes" id="UP001221413">
    <property type="component" value="Unassembled WGS sequence"/>
</dbReference>
<dbReference type="GO" id="GO:0031902">
    <property type="term" value="C:late endosome membrane"/>
    <property type="evidence" value="ECO:0007669"/>
    <property type="project" value="InterPro"/>
</dbReference>
<feature type="compositionally biased region" description="Polar residues" evidence="17">
    <location>
        <begin position="1047"/>
        <end position="1058"/>
    </location>
</feature>
<dbReference type="InterPro" id="IPR036890">
    <property type="entry name" value="HATPase_C_sf"/>
</dbReference>
<dbReference type="GO" id="GO:0032008">
    <property type="term" value="P:positive regulation of TOR signaling"/>
    <property type="evidence" value="ECO:0007669"/>
    <property type="project" value="InterPro"/>
</dbReference>
<dbReference type="SUPFAM" id="SSF55785">
    <property type="entry name" value="PYP-like sensor domain (PAS domain)"/>
    <property type="match status" value="1"/>
</dbReference>
<feature type="domain" description="Response regulatory" evidence="20">
    <location>
        <begin position="1171"/>
        <end position="1302"/>
    </location>
</feature>
<evidence type="ECO:0000313" key="21">
    <source>
        <dbReference type="EMBL" id="KAJ6261177.1"/>
    </source>
</evidence>
<comment type="subcellular location">
    <subcellularLocation>
        <location evidence="1">Endomembrane system</location>
    </subcellularLocation>
</comment>
<feature type="modified residue" description="4-aspartylphosphate" evidence="16">
    <location>
        <position position="1222"/>
    </location>
</feature>
<dbReference type="InterPro" id="IPR036097">
    <property type="entry name" value="HisK_dim/P_sf"/>
</dbReference>
<dbReference type="GO" id="GO:0045121">
    <property type="term" value="C:membrane raft"/>
    <property type="evidence" value="ECO:0007669"/>
    <property type="project" value="InterPro"/>
</dbReference>
<keyword evidence="6" id="KW-0519">Myristate</keyword>
<dbReference type="GO" id="GO:0000155">
    <property type="term" value="F:phosphorelay sensor kinase activity"/>
    <property type="evidence" value="ECO:0007669"/>
    <property type="project" value="InterPro"/>
</dbReference>
<evidence type="ECO:0000256" key="7">
    <source>
        <dbReference type="ARBA" id="ARBA00022741"/>
    </source>
</evidence>
<dbReference type="Gene3D" id="3.30.565.10">
    <property type="entry name" value="Histidine kinase-like ATPase, C-terminal domain"/>
    <property type="match status" value="1"/>
</dbReference>
<dbReference type="SMART" id="SM00388">
    <property type="entry name" value="HisKA"/>
    <property type="match status" value="1"/>
</dbReference>
<feature type="compositionally biased region" description="Polar residues" evidence="17">
    <location>
        <begin position="25"/>
        <end position="48"/>
    </location>
</feature>
<feature type="compositionally biased region" description="Polar residues" evidence="17">
    <location>
        <begin position="967"/>
        <end position="982"/>
    </location>
</feature>
<dbReference type="InterPro" id="IPR003661">
    <property type="entry name" value="HisK_dim/P_dom"/>
</dbReference>
<dbReference type="Gene3D" id="3.30.450.270">
    <property type="match status" value="1"/>
</dbReference>
<dbReference type="Gene3D" id="1.10.287.130">
    <property type="match status" value="1"/>
</dbReference>
<dbReference type="PANTHER" id="PTHR43065:SF10">
    <property type="entry name" value="PEROXIDE STRESS-ACTIVATED HISTIDINE KINASE MAK3"/>
    <property type="match status" value="1"/>
</dbReference>
<proteinExistence type="predicted"/>
<dbReference type="Pfam" id="PF01590">
    <property type="entry name" value="GAF"/>
    <property type="match status" value="1"/>
</dbReference>
<dbReference type="PROSITE" id="PS50110">
    <property type="entry name" value="RESPONSE_REGULATORY"/>
    <property type="match status" value="1"/>
</dbReference>
<protein>
    <submittedName>
        <fullName evidence="21">Light-sensor Protein kinase</fullName>
    </submittedName>
</protein>
<keyword evidence="14" id="KW-0675">Receptor</keyword>
<dbReference type="Pfam" id="PF00072">
    <property type="entry name" value="Response_reg"/>
    <property type="match status" value="1"/>
</dbReference>
<dbReference type="InterPro" id="IPR029016">
    <property type="entry name" value="GAF-like_dom_sf"/>
</dbReference>
<dbReference type="InterPro" id="IPR013654">
    <property type="entry name" value="PAS_2"/>
</dbReference>
<dbReference type="SMART" id="SM00448">
    <property type="entry name" value="REC"/>
    <property type="match status" value="1"/>
</dbReference>
<dbReference type="GO" id="GO:0071986">
    <property type="term" value="C:Ragulator complex"/>
    <property type="evidence" value="ECO:0007669"/>
    <property type="project" value="InterPro"/>
</dbReference>
<dbReference type="GO" id="GO:0005524">
    <property type="term" value="F:ATP binding"/>
    <property type="evidence" value="ECO:0007669"/>
    <property type="project" value="UniProtKB-KW"/>
</dbReference>
<evidence type="ECO:0000256" key="5">
    <source>
        <dbReference type="ARBA" id="ARBA00022679"/>
    </source>
</evidence>
<evidence type="ECO:0000256" key="1">
    <source>
        <dbReference type="ARBA" id="ARBA00004308"/>
    </source>
</evidence>
<evidence type="ECO:0000256" key="17">
    <source>
        <dbReference type="SAM" id="MobiDB-lite"/>
    </source>
</evidence>
<feature type="region of interest" description="Disordered" evidence="17">
    <location>
        <begin position="1133"/>
        <end position="1165"/>
    </location>
</feature>
<dbReference type="Gene3D" id="3.40.50.2300">
    <property type="match status" value="1"/>
</dbReference>
<dbReference type="InterPro" id="IPR016132">
    <property type="entry name" value="Phyto_chromo_attachment"/>
</dbReference>
<dbReference type="GO" id="GO:0009881">
    <property type="term" value="F:photoreceptor activity"/>
    <property type="evidence" value="ECO:0007669"/>
    <property type="project" value="UniProtKB-KW"/>
</dbReference>
<dbReference type="Gene3D" id="3.30.450.40">
    <property type="match status" value="1"/>
</dbReference>
<feature type="region of interest" description="Disordered" evidence="17">
    <location>
        <begin position="966"/>
        <end position="1101"/>
    </location>
</feature>
<evidence type="ECO:0000256" key="4">
    <source>
        <dbReference type="ARBA" id="ARBA00022606"/>
    </source>
</evidence>
<dbReference type="SMART" id="SM01262">
    <property type="entry name" value="LAMTOR"/>
    <property type="match status" value="1"/>
</dbReference>
<keyword evidence="22" id="KW-1185">Reference proteome</keyword>
<evidence type="ECO:0000256" key="6">
    <source>
        <dbReference type="ARBA" id="ARBA00022707"/>
    </source>
</evidence>
<evidence type="ECO:0000259" key="20">
    <source>
        <dbReference type="PROSITE" id="PS50110"/>
    </source>
</evidence>
<dbReference type="SUPFAM" id="SSF55874">
    <property type="entry name" value="ATPase domain of HSP90 chaperone/DNA topoisomerase II/histidine kinase"/>
    <property type="match status" value="1"/>
</dbReference>
<feature type="domain" description="Phytochrome chromophore attachment site" evidence="18">
    <location>
        <begin position="369"/>
        <end position="504"/>
    </location>
</feature>
<keyword evidence="8 21" id="KW-0418">Kinase</keyword>
<dbReference type="Pfam" id="PF15454">
    <property type="entry name" value="LAMTOR"/>
    <property type="match status" value="1"/>
</dbReference>
<keyword evidence="7" id="KW-0547">Nucleotide-binding</keyword>
<dbReference type="EMBL" id="JAQGDS010000004">
    <property type="protein sequence ID" value="KAJ6261177.1"/>
    <property type="molecule type" value="Genomic_DNA"/>
</dbReference>
<dbReference type="Pfam" id="PF00512">
    <property type="entry name" value="HisKA"/>
    <property type="match status" value="1"/>
</dbReference>
<dbReference type="GO" id="GO:0043410">
    <property type="term" value="P:positive regulation of MAPK cascade"/>
    <property type="evidence" value="ECO:0007669"/>
    <property type="project" value="InterPro"/>
</dbReference>
<evidence type="ECO:0000256" key="14">
    <source>
        <dbReference type="ARBA" id="ARBA00023170"/>
    </source>
</evidence>
<feature type="region of interest" description="Disordered" evidence="17">
    <location>
        <begin position="1"/>
        <end position="100"/>
    </location>
</feature>
<dbReference type="Pfam" id="PF08446">
    <property type="entry name" value="PAS_2"/>
    <property type="match status" value="1"/>
</dbReference>
<dbReference type="SMART" id="SM00387">
    <property type="entry name" value="HATPase_c"/>
    <property type="match status" value="1"/>
</dbReference>
<dbReference type="FunFam" id="1.10.287.130:FF:000048">
    <property type="entry name" value="Sensor histidine kinase/response regulator"/>
    <property type="match status" value="1"/>
</dbReference>
<dbReference type="PROSITE" id="PS50046">
    <property type="entry name" value="PHYTOCHROME_2"/>
    <property type="match status" value="1"/>
</dbReference>
<dbReference type="InterPro" id="IPR043150">
    <property type="entry name" value="Phytochrome_PHY_sf"/>
</dbReference>
<reference evidence="21" key="1">
    <citation type="submission" date="2023-01" db="EMBL/GenBank/DDBJ databases">
        <title>The chitinases involved in constricting ring structure development in the nematode-trapping fungus Drechslerella dactyloides.</title>
        <authorList>
            <person name="Wang R."/>
            <person name="Zhang L."/>
            <person name="Tang P."/>
            <person name="Li S."/>
            <person name="Liang L."/>
        </authorList>
    </citation>
    <scope>NUCLEOTIDE SEQUENCE</scope>
    <source>
        <strain evidence="21">YMF1.00031</strain>
    </source>
</reference>
<evidence type="ECO:0000256" key="11">
    <source>
        <dbReference type="ARBA" id="ARBA00023012"/>
    </source>
</evidence>
<dbReference type="SUPFAM" id="SSF52172">
    <property type="entry name" value="CheY-like"/>
    <property type="match status" value="1"/>
</dbReference>
<feature type="compositionally biased region" description="Low complexity" evidence="17">
    <location>
        <begin position="1018"/>
        <end position="1037"/>
    </location>
</feature>
<feature type="compositionally biased region" description="Low complexity" evidence="17">
    <location>
        <begin position="66"/>
        <end position="84"/>
    </location>
</feature>
<evidence type="ECO:0000313" key="22">
    <source>
        <dbReference type="Proteomes" id="UP001221413"/>
    </source>
</evidence>
<dbReference type="CDD" id="cd17546">
    <property type="entry name" value="REC_hyHK_CKI1_RcsC-like"/>
    <property type="match status" value="1"/>
</dbReference>
<dbReference type="GO" id="GO:0001919">
    <property type="term" value="P:regulation of receptor recycling"/>
    <property type="evidence" value="ECO:0007669"/>
    <property type="project" value="InterPro"/>
</dbReference>
<evidence type="ECO:0000256" key="3">
    <source>
        <dbReference type="ARBA" id="ARBA00022553"/>
    </source>
</evidence>
<sequence length="1426" mass="157324">MTSPPPERGPINDGQTPRPKLANTKAGNSSYFSHAGSSQSANRGSPSLSAEPDPLSPDTADRVFPIRSVIGVDRSRSVSGRSESPMGSEKSFGLFLPPNKGSNIVPSDAESIRSTRDSIASILSAGDPPSASSEKEDAFVTQRFSYQHTSEGHMVVTGITGAESMQRCEDEPIHCPGAIQGFGALVVLKQDPDDYSNLAVRIASENSETIVGYSPNSLFDLPSFTRILSDEQAENLLDHIDFTREGHEDLAQNGPEVFPLIITGPNALQIKLWCATHIAAHDPNLIICEFELEDDQVFPIAAGDDEQPPPAESTLDSDPTEEELLESTTSLSKPLRVLRHARRRRGEAAAMEVFNMLSQIQEQLASAPDLARFLKVLVGVIKELTGFHRVMIYQFDEAWNGKVVTELVDYRATKDLYKGLNFPASDIPKQARDLYRINKVRLLYDRDQVTARLVCRTAEDLEVPLDMTYAYLRAMSPIHIKYLANMAVRASMSISITAFGELWGESASRNIERLSYASRLQARKLINTVPTETNPSGYIIASSDDLLKLFDADFGLLSIRDETKVLGQLEDTQEALAIVEYFRIKGFTSVMTSQQLSSTFPDLKYPPGFKTIAGALLVPLSGQGKDFIVFCRRGQLRHVHWAGNPYEKRMKAGTTGMLEPRKSFKLWSETIAGKSKEWTDDEVETAAVLCLVYGKFIEVWRQKEAALQTSQLTRILLANASHEVRTPLNAIINYLEIALEGPLDTETRDNLSRSHSASKSLIYVINDLLDLTRTEEGHNLIKDEVFDISSTVREAADPFRHDAARKGLDFEVIEYPGVPQFVKGDQTKVRQAVANLAANAISHTTTGGIKIELWMSDMVEDVCDIEIAIQDTGSGMSPKKLDKLFREMEQVQTDVDYDDGEPNLFPAFSVSTNPDRAQKERNILGLGLAIVARIIQNMNGQLRLKSEEGKGSRFCIQMPFRIAEASSVKSGTPSISETNSAAPKTPTVEYDRTLVRKDRPRSSQSSVVQPRIARRQSADSTNSSNSANSYKSGNSNKSEVDRLLESFSGSPAVQSPSANEEKKLFQGHTRSGRLSIGSSKEMSPPNVVTASPIIKPGSESITDTKTPVRAVRVEPGEVQPDFGDDHTGTIYPSASPTSIAPDEGNRVSQQISASLKKTKGETSDPDQKKFHVLVAEDDLVNSKIIKKRLEKLGHRVTLTVNGEQCADVFAERGGDFDAVLMDIQMPIMDGYASTKTIRQNETEGNDTNLPDAHRLNGRIPIVAVSASLMEKERQTYIDCGFDAWILKPVDFKRLNVLMDEAAYGSQGQHVPGYQPQMTDPGDLEREREQLQRIVAQTNENLIDIFAALHPPAPYVDKSKVEMYKVLLQRTSPPYLAPMPQPLPDDSISAEERDFMEIIGKMADEAVIGLKTIKDVGDLVVRIEVDV</sequence>
<keyword evidence="4" id="KW-0716">Sensory transduction</keyword>
<evidence type="ECO:0000256" key="16">
    <source>
        <dbReference type="PROSITE-ProRule" id="PRU00169"/>
    </source>
</evidence>
<dbReference type="CDD" id="cd00082">
    <property type="entry name" value="HisKA"/>
    <property type="match status" value="1"/>
</dbReference>
<dbReference type="SUPFAM" id="SSF55781">
    <property type="entry name" value="GAF domain-like"/>
    <property type="match status" value="2"/>
</dbReference>
<keyword evidence="11" id="KW-0902">Two-component regulatory system</keyword>
<name>A0AAD6J351_DREDA</name>
<dbReference type="PANTHER" id="PTHR43065">
    <property type="entry name" value="SENSOR HISTIDINE KINASE"/>
    <property type="match status" value="1"/>
</dbReference>
<keyword evidence="15" id="KW-0449">Lipoprotein</keyword>
<keyword evidence="5" id="KW-0808">Transferase</keyword>
<keyword evidence="2" id="KW-0600">Photoreceptor protein</keyword>
<dbReference type="InterPro" id="IPR013515">
    <property type="entry name" value="Phytochrome_cen-reg"/>
</dbReference>
<evidence type="ECO:0000256" key="12">
    <source>
        <dbReference type="ARBA" id="ARBA00023136"/>
    </source>
</evidence>
<dbReference type="SUPFAM" id="SSF47384">
    <property type="entry name" value="Homodimeric domain of signal transducing histidine kinase"/>
    <property type="match status" value="1"/>
</dbReference>
<dbReference type="InterPro" id="IPR004358">
    <property type="entry name" value="Sig_transdc_His_kin-like_C"/>
</dbReference>
<keyword evidence="10" id="KW-0157">Chromophore</keyword>
<feature type="compositionally biased region" description="Polar residues" evidence="17">
    <location>
        <begin position="1076"/>
        <end position="1089"/>
    </location>
</feature>
<dbReference type="InterPro" id="IPR003594">
    <property type="entry name" value="HATPase_dom"/>
</dbReference>
<organism evidence="21 22">
    <name type="scientific">Drechslerella dactyloides</name>
    <name type="common">Nematode-trapping fungus</name>
    <name type="synonym">Arthrobotrys dactyloides</name>
    <dbReference type="NCBI Taxonomy" id="74499"/>
    <lineage>
        <taxon>Eukaryota</taxon>
        <taxon>Fungi</taxon>
        <taxon>Dikarya</taxon>
        <taxon>Ascomycota</taxon>
        <taxon>Pezizomycotina</taxon>
        <taxon>Orbiliomycetes</taxon>
        <taxon>Orbiliales</taxon>
        <taxon>Orbiliaceae</taxon>
        <taxon>Drechslerella</taxon>
    </lineage>
</organism>
<dbReference type="GO" id="GO:0071230">
    <property type="term" value="P:cellular response to amino acid stimulus"/>
    <property type="evidence" value="ECO:0007669"/>
    <property type="project" value="InterPro"/>
</dbReference>
<dbReference type="InterPro" id="IPR003018">
    <property type="entry name" value="GAF"/>
</dbReference>
<feature type="compositionally biased region" description="Basic and acidic residues" evidence="17">
    <location>
        <begin position="989"/>
        <end position="1001"/>
    </location>
</feature>
<dbReference type="InterPro" id="IPR001789">
    <property type="entry name" value="Sig_transdc_resp-reg_receiver"/>
</dbReference>
<evidence type="ECO:0000256" key="15">
    <source>
        <dbReference type="ARBA" id="ARBA00023288"/>
    </source>
</evidence>
<dbReference type="Pfam" id="PF00360">
    <property type="entry name" value="PHY"/>
    <property type="match status" value="1"/>
</dbReference>
<evidence type="ECO:0000256" key="8">
    <source>
        <dbReference type="ARBA" id="ARBA00022777"/>
    </source>
</evidence>
<dbReference type="Pfam" id="PF02518">
    <property type="entry name" value="HATPase_c"/>
    <property type="match status" value="1"/>
</dbReference>
<dbReference type="PROSITE" id="PS50109">
    <property type="entry name" value="HIS_KIN"/>
    <property type="match status" value="1"/>
</dbReference>
<feature type="domain" description="Histidine kinase" evidence="19">
    <location>
        <begin position="719"/>
        <end position="962"/>
    </location>
</feature>
<keyword evidence="9" id="KW-0067">ATP-binding</keyword>
<dbReference type="PRINTS" id="PR00344">
    <property type="entry name" value="BCTRLSENSOR"/>
</dbReference>
<evidence type="ECO:0000256" key="9">
    <source>
        <dbReference type="ARBA" id="ARBA00022840"/>
    </source>
</evidence>
<dbReference type="GO" id="GO:0006355">
    <property type="term" value="P:regulation of DNA-templated transcription"/>
    <property type="evidence" value="ECO:0007669"/>
    <property type="project" value="InterPro"/>
</dbReference>
<comment type="caution">
    <text evidence="21">The sequence shown here is derived from an EMBL/GenBank/DDBJ whole genome shotgun (WGS) entry which is preliminary data.</text>
</comment>
<keyword evidence="13" id="KW-0564">Palmitate</keyword>
<evidence type="ECO:0000256" key="13">
    <source>
        <dbReference type="ARBA" id="ARBA00023139"/>
    </source>
</evidence>
<dbReference type="GO" id="GO:0009584">
    <property type="term" value="P:detection of visible light"/>
    <property type="evidence" value="ECO:0007669"/>
    <property type="project" value="InterPro"/>
</dbReference>
<feature type="compositionally biased region" description="Polar residues" evidence="17">
    <location>
        <begin position="1146"/>
        <end position="1155"/>
    </location>
</feature>
<evidence type="ECO:0000256" key="2">
    <source>
        <dbReference type="ARBA" id="ARBA00022543"/>
    </source>
</evidence>
<dbReference type="InterPro" id="IPR035965">
    <property type="entry name" value="PAS-like_dom_sf"/>
</dbReference>
<evidence type="ECO:0000259" key="18">
    <source>
        <dbReference type="PROSITE" id="PS50046"/>
    </source>
</evidence>
<dbReference type="Gene3D" id="3.30.450.20">
    <property type="entry name" value="PAS domain"/>
    <property type="match status" value="1"/>
</dbReference>
<dbReference type="FunFam" id="3.30.450.270:FF:000002">
    <property type="entry name" value="Sensor histidine kinase/response regulator, putative"/>
    <property type="match status" value="1"/>
</dbReference>
<accession>A0AAD6J351</accession>
<dbReference type="GO" id="GO:0016197">
    <property type="term" value="P:endosomal transport"/>
    <property type="evidence" value="ECO:0007669"/>
    <property type="project" value="InterPro"/>
</dbReference>